<proteinExistence type="predicted"/>
<feature type="transmembrane region" description="Helical" evidence="1">
    <location>
        <begin position="12"/>
        <end position="33"/>
    </location>
</feature>
<dbReference type="KEGG" id="tsy:THSYN_31275"/>
<feature type="transmembrane region" description="Helical" evidence="1">
    <location>
        <begin position="45"/>
        <end position="62"/>
    </location>
</feature>
<dbReference type="Proteomes" id="UP000232638">
    <property type="component" value="Plasmid pTs485"/>
</dbReference>
<geneLocation type="plasmid" evidence="3">
    <name>pts485</name>
</geneLocation>
<evidence type="ECO:0008006" key="4">
    <source>
        <dbReference type="Google" id="ProtNLM"/>
    </source>
</evidence>
<evidence type="ECO:0000256" key="1">
    <source>
        <dbReference type="SAM" id="Phobius"/>
    </source>
</evidence>
<keyword evidence="1" id="KW-0472">Membrane</keyword>
<feature type="transmembrane region" description="Helical" evidence="1">
    <location>
        <begin position="127"/>
        <end position="151"/>
    </location>
</feature>
<organism evidence="2 3">
    <name type="scientific">Candidatus Thiodictyon syntrophicum</name>
    <dbReference type="NCBI Taxonomy" id="1166950"/>
    <lineage>
        <taxon>Bacteria</taxon>
        <taxon>Pseudomonadati</taxon>
        <taxon>Pseudomonadota</taxon>
        <taxon>Gammaproteobacteria</taxon>
        <taxon>Chromatiales</taxon>
        <taxon>Chromatiaceae</taxon>
        <taxon>Thiodictyon</taxon>
    </lineage>
</organism>
<feature type="transmembrane region" description="Helical" evidence="1">
    <location>
        <begin position="101"/>
        <end position="121"/>
    </location>
</feature>
<dbReference type="AlphaFoldDB" id="A0A2K8UIQ9"/>
<evidence type="ECO:0000313" key="3">
    <source>
        <dbReference type="Proteomes" id="UP000232638"/>
    </source>
</evidence>
<dbReference type="RefSeq" id="WP_100923034.1">
    <property type="nucleotide sequence ID" value="NZ_CP020372.1"/>
</dbReference>
<dbReference type="InterPro" id="IPR052712">
    <property type="entry name" value="Acid_resist_chaperone_HdeD"/>
</dbReference>
<dbReference type="Pfam" id="PF03729">
    <property type="entry name" value="DUF308"/>
    <property type="match status" value="1"/>
</dbReference>
<accession>A0A2K8UIQ9</accession>
<dbReference type="EMBL" id="CP020372">
    <property type="protein sequence ID" value="AUB85407.1"/>
    <property type="molecule type" value="Genomic_DNA"/>
</dbReference>
<keyword evidence="2" id="KW-0614">Plasmid</keyword>
<dbReference type="PANTHER" id="PTHR34989">
    <property type="entry name" value="PROTEIN HDED"/>
    <property type="match status" value="1"/>
</dbReference>
<dbReference type="PANTHER" id="PTHR34989:SF1">
    <property type="entry name" value="PROTEIN HDED"/>
    <property type="match status" value="1"/>
</dbReference>
<dbReference type="InterPro" id="IPR005325">
    <property type="entry name" value="DUF308_memb"/>
</dbReference>
<name>A0A2K8UIQ9_9GAMM</name>
<reference evidence="2 3" key="1">
    <citation type="submission" date="2017-03" db="EMBL/GenBank/DDBJ databases">
        <title>Complete genome sequence of Candidatus 'Thiodictyon syntrophicum' sp. nov. strain Cad16T, a photolithoautotroph purple sulfur bacterium isolated from an alpine meromictic lake.</title>
        <authorList>
            <person name="Luedin S.M."/>
            <person name="Pothier J.F."/>
            <person name="Danza F."/>
            <person name="Storelli N."/>
            <person name="Wittwer M."/>
            <person name="Tonolla M."/>
        </authorList>
    </citation>
    <scope>NUCLEOTIDE SEQUENCE [LARGE SCALE GENOMIC DNA]</scope>
    <source>
        <strain evidence="2 3">Cad16T</strain>
        <plasmid evidence="3">Plasmid pts485</plasmid>
    </source>
</reference>
<dbReference type="GO" id="GO:0005886">
    <property type="term" value="C:plasma membrane"/>
    <property type="evidence" value="ECO:0007669"/>
    <property type="project" value="TreeGrafter"/>
</dbReference>
<keyword evidence="1" id="KW-0812">Transmembrane</keyword>
<evidence type="ECO:0000313" key="2">
    <source>
        <dbReference type="EMBL" id="AUB85407.1"/>
    </source>
</evidence>
<dbReference type="OrthoDB" id="9815400at2"/>
<keyword evidence="1" id="KW-1133">Transmembrane helix</keyword>
<sequence length="157" mass="16734">MGAGTKPPPRSLTLITVLFFGWLLILGGGFQLIDAFYCKGWKGTLAHVATALLYLLAGYLIIQDPRLASTTFTLIIAAVLIAVGLLRGLTAFQHRGSPGWIWALLGGLISILLGAVIIAHWPVSGLWVIGLFVAIELLMNGWASIFIALAARRAAQA</sequence>
<feature type="transmembrane region" description="Helical" evidence="1">
    <location>
        <begin position="68"/>
        <end position="89"/>
    </location>
</feature>
<gene>
    <name evidence="2" type="ORF">THSYN_31275</name>
</gene>
<protein>
    <recommendedName>
        <fullName evidence="4">HdeD protein</fullName>
    </recommendedName>
</protein>
<keyword evidence="3" id="KW-1185">Reference proteome</keyword>